<sequence>MSEARARIPLNWPAVFMFLITTVPVLTVFPWYAWKFGFDAFEWTWFVVLCFLTGLSITGGYHRLWAHRSYEASKPLQIVYMLLGAMSLQNSILIWASSHRVHHRYVDDVDKDPYSINRGLWFAHMGWMLRDYPSGKVNIANAKDLEANPIVMFQHRYYLWLAVGMNLGIPLLLGWWHGDIWGSLLLPGLLRLVVSHHVTFFINSLAHYWGRRPYTSENTARDNDLLAFLTYGEGYHNFHHIFQWDYRNGVRWWQYDPTKWLIRTCAALGLASGLRRVPEFQIRKALVERQIERARERLAECDDPSLLKRLQAQLEQEASHLAELIGHWAALQQEKIEATKQKLLHQWNESEAHKKLQGLEESLRLQQRRVRLIGRLQVA</sequence>
<proteinExistence type="inferred from homology"/>
<dbReference type="InterPro" id="IPR005804">
    <property type="entry name" value="FA_desaturase_dom"/>
</dbReference>
<feature type="transmembrane region" description="Helical" evidence="12">
    <location>
        <begin position="45"/>
        <end position="66"/>
    </location>
</feature>
<keyword evidence="4 12" id="KW-0812">Transmembrane</keyword>
<comment type="caution">
    <text evidence="14">The sequence shown here is derived from an EMBL/GenBank/DDBJ whole genome shotgun (WGS) entry which is preliminary data.</text>
</comment>
<evidence type="ECO:0000256" key="10">
    <source>
        <dbReference type="ARBA" id="ARBA00023136"/>
    </source>
</evidence>
<evidence type="ECO:0000256" key="2">
    <source>
        <dbReference type="ARBA" id="ARBA00008749"/>
    </source>
</evidence>
<name>A0A841HLQ0_9GAMM</name>
<dbReference type="EMBL" id="JACHHZ010000003">
    <property type="protein sequence ID" value="MBB6094151.1"/>
    <property type="molecule type" value="Genomic_DNA"/>
</dbReference>
<keyword evidence="8" id="KW-0408">Iron</keyword>
<dbReference type="Proteomes" id="UP000588068">
    <property type="component" value="Unassembled WGS sequence"/>
</dbReference>
<evidence type="ECO:0000256" key="5">
    <source>
        <dbReference type="ARBA" id="ARBA00022832"/>
    </source>
</evidence>
<evidence type="ECO:0000256" key="4">
    <source>
        <dbReference type="ARBA" id="ARBA00022692"/>
    </source>
</evidence>
<organism evidence="14 15">
    <name type="scientific">Povalibacter uvarum</name>
    <dbReference type="NCBI Taxonomy" id="732238"/>
    <lineage>
        <taxon>Bacteria</taxon>
        <taxon>Pseudomonadati</taxon>
        <taxon>Pseudomonadota</taxon>
        <taxon>Gammaproteobacteria</taxon>
        <taxon>Steroidobacterales</taxon>
        <taxon>Steroidobacteraceae</taxon>
        <taxon>Povalibacter</taxon>
    </lineage>
</organism>
<keyword evidence="6 12" id="KW-1133">Transmembrane helix</keyword>
<evidence type="ECO:0000256" key="3">
    <source>
        <dbReference type="ARBA" id="ARBA00022516"/>
    </source>
</evidence>
<protein>
    <submittedName>
        <fullName evidence="14">Stearoyl-CoA desaturase (Delta-9 desaturase)</fullName>
        <ecNumber evidence="14">1.14.19.1</ecNumber>
    </submittedName>
</protein>
<evidence type="ECO:0000256" key="8">
    <source>
        <dbReference type="ARBA" id="ARBA00023004"/>
    </source>
</evidence>
<dbReference type="PANTHER" id="PTHR11351">
    <property type="entry name" value="ACYL-COA DESATURASE"/>
    <property type="match status" value="1"/>
</dbReference>
<reference evidence="14 15" key="1">
    <citation type="submission" date="2020-08" db="EMBL/GenBank/DDBJ databases">
        <title>Genomic Encyclopedia of Type Strains, Phase IV (KMG-IV): sequencing the most valuable type-strain genomes for metagenomic binning, comparative biology and taxonomic classification.</title>
        <authorList>
            <person name="Goeker M."/>
        </authorList>
    </citation>
    <scope>NUCLEOTIDE SEQUENCE [LARGE SCALE GENOMIC DNA]</scope>
    <source>
        <strain evidence="14 15">DSM 26723</strain>
    </source>
</reference>
<accession>A0A841HLQ0</accession>
<keyword evidence="3" id="KW-0444">Lipid biosynthesis</keyword>
<evidence type="ECO:0000256" key="9">
    <source>
        <dbReference type="ARBA" id="ARBA00023098"/>
    </source>
</evidence>
<comment type="similarity">
    <text evidence="2">Belongs to the fatty acid desaturase type 2 family.</text>
</comment>
<dbReference type="GO" id="GO:0016020">
    <property type="term" value="C:membrane"/>
    <property type="evidence" value="ECO:0007669"/>
    <property type="project" value="UniProtKB-SubCell"/>
</dbReference>
<dbReference type="PANTHER" id="PTHR11351:SF31">
    <property type="entry name" value="DESATURASE 1, ISOFORM A-RELATED"/>
    <property type="match status" value="1"/>
</dbReference>
<keyword evidence="5" id="KW-0276">Fatty acid metabolism</keyword>
<keyword evidence="15" id="KW-1185">Reference proteome</keyword>
<dbReference type="GO" id="GO:0004768">
    <property type="term" value="F:stearoyl-CoA 9-desaturase activity"/>
    <property type="evidence" value="ECO:0007669"/>
    <property type="project" value="UniProtKB-EC"/>
</dbReference>
<evidence type="ECO:0000256" key="11">
    <source>
        <dbReference type="ARBA" id="ARBA00023160"/>
    </source>
</evidence>
<evidence type="ECO:0000256" key="7">
    <source>
        <dbReference type="ARBA" id="ARBA00023002"/>
    </source>
</evidence>
<evidence type="ECO:0000256" key="12">
    <source>
        <dbReference type="SAM" id="Phobius"/>
    </source>
</evidence>
<keyword evidence="10 12" id="KW-0472">Membrane</keyword>
<dbReference type="GO" id="GO:0006633">
    <property type="term" value="P:fatty acid biosynthetic process"/>
    <property type="evidence" value="ECO:0007669"/>
    <property type="project" value="UniProtKB-KW"/>
</dbReference>
<feature type="transmembrane region" description="Helical" evidence="12">
    <location>
        <begin position="157"/>
        <end position="176"/>
    </location>
</feature>
<gene>
    <name evidence="14" type="ORF">HNQ60_003032</name>
</gene>
<dbReference type="InterPro" id="IPR015876">
    <property type="entry name" value="Acyl-CoA_DS"/>
</dbReference>
<dbReference type="RefSeq" id="WP_184333152.1">
    <property type="nucleotide sequence ID" value="NZ_JACHHZ010000003.1"/>
</dbReference>
<dbReference type="Pfam" id="PF00487">
    <property type="entry name" value="FA_desaturase"/>
    <property type="match status" value="1"/>
</dbReference>
<evidence type="ECO:0000256" key="1">
    <source>
        <dbReference type="ARBA" id="ARBA00004141"/>
    </source>
</evidence>
<evidence type="ECO:0000313" key="15">
    <source>
        <dbReference type="Proteomes" id="UP000588068"/>
    </source>
</evidence>
<evidence type="ECO:0000313" key="14">
    <source>
        <dbReference type="EMBL" id="MBB6094151.1"/>
    </source>
</evidence>
<dbReference type="EC" id="1.14.19.1" evidence="14"/>
<evidence type="ECO:0000256" key="6">
    <source>
        <dbReference type="ARBA" id="ARBA00022989"/>
    </source>
</evidence>
<feature type="domain" description="Fatty acid desaturase" evidence="13">
    <location>
        <begin position="44"/>
        <end position="264"/>
    </location>
</feature>
<feature type="transmembrane region" description="Helical" evidence="12">
    <location>
        <begin position="188"/>
        <end position="209"/>
    </location>
</feature>
<feature type="transmembrane region" description="Helical" evidence="12">
    <location>
        <begin position="12"/>
        <end position="33"/>
    </location>
</feature>
<dbReference type="AlphaFoldDB" id="A0A841HLQ0"/>
<dbReference type="CDD" id="cd03505">
    <property type="entry name" value="Delta9-FADS-like"/>
    <property type="match status" value="1"/>
</dbReference>
<keyword evidence="7 14" id="KW-0560">Oxidoreductase</keyword>
<keyword evidence="9" id="KW-0443">Lipid metabolism</keyword>
<dbReference type="PRINTS" id="PR00075">
    <property type="entry name" value="FACDDSATRASE"/>
</dbReference>
<evidence type="ECO:0000259" key="13">
    <source>
        <dbReference type="Pfam" id="PF00487"/>
    </source>
</evidence>
<comment type="subcellular location">
    <subcellularLocation>
        <location evidence="1">Membrane</location>
        <topology evidence="1">Multi-pass membrane protein</topology>
    </subcellularLocation>
</comment>
<keyword evidence="11" id="KW-0275">Fatty acid biosynthesis</keyword>